<dbReference type="KEGG" id="cel:CELE_F08E10.6"/>
<keyword evidence="2" id="KW-0675">Receptor</keyword>
<dbReference type="AGR" id="WB:WBGene00005330"/>
<dbReference type="PANTHER" id="PTHR22941:SF51">
    <property type="entry name" value="SERPENTINE RECEPTOR, CLASS H-RELATED"/>
    <property type="match status" value="1"/>
</dbReference>
<reference evidence="2 3" key="1">
    <citation type="journal article" date="1998" name="Science">
        <title>Genome sequence of the nematode C. elegans: a platform for investigating biology.</title>
        <authorList>
            <consortium name="The C. elegans sequencing consortium"/>
            <person name="Sulson J.E."/>
            <person name="Waterston R."/>
        </authorList>
    </citation>
    <scope>NUCLEOTIDE SEQUENCE [LARGE SCALE GENOMIC DNA]</scope>
    <source>
        <strain evidence="2 3">Bristol N2</strain>
    </source>
</reference>
<keyword evidence="3" id="KW-1185">Reference proteome</keyword>
<dbReference type="InterPro" id="IPR053220">
    <property type="entry name" value="Nematode_rcpt-like_serp_H"/>
</dbReference>
<feature type="transmembrane region" description="Helical" evidence="1">
    <location>
        <begin position="288"/>
        <end position="310"/>
    </location>
</feature>
<dbReference type="UCSC" id="F08E10.6">
    <property type="organism name" value="c. elegans"/>
</dbReference>
<accession>Q9XXN9</accession>
<dbReference type="Proteomes" id="UP000001940">
    <property type="component" value="Chromosome V"/>
</dbReference>
<name>Q9XXN9_CAEEL</name>
<gene>
    <name evidence="2 4" type="primary">srh-111</name>
    <name evidence="2" type="ORF">CELE_F08E10.6</name>
    <name evidence="4" type="ORF">F08E10.6</name>
</gene>
<feature type="transmembrane region" description="Helical" evidence="1">
    <location>
        <begin position="252"/>
        <end position="282"/>
    </location>
</feature>
<keyword evidence="1" id="KW-1133">Transmembrane helix</keyword>
<evidence type="ECO:0000313" key="2">
    <source>
        <dbReference type="EMBL" id="CAA16505.1"/>
    </source>
</evidence>
<dbReference type="STRING" id="6239.F08E10.6.1"/>
<feature type="transmembrane region" description="Helical" evidence="1">
    <location>
        <begin position="64"/>
        <end position="88"/>
    </location>
</feature>
<protein>
    <submittedName>
        <fullName evidence="2">Serpentine Receptor, class T</fullName>
    </submittedName>
</protein>
<sequence length="336" mass="38176">MSTALEQYYATNYTKCNISYNILATWQAVAYPIHIIQFISLPFQILAFYIIVTKTPPRMKPMQLPLFLNHLFCALFDICMCSLSTLYFFQPIMAFASVGVLNWLGVPFVYQAVLGGSMLAGVAGSYVFLFESRSSSLPENRFRIYRKTSRFAYFTYFLIPFIAAYVGMLMIAEESDAGKLRALAIYPCPTREFFIFPVCVFEGTTSHIFLVYALVMSHTSGNIIFHVACLVYYLYIAPPRTLSQNTRRDQKIFLVCVTAQTSVPLLVIIAPAMIVLLASWAGYYRQEWMSLAAICVATHGLAESIAIMMVHKPYRAAIRKMLRKENTIVMHRSVEL</sequence>
<feature type="transmembrane region" description="Helical" evidence="1">
    <location>
        <begin position="151"/>
        <end position="172"/>
    </location>
</feature>
<dbReference type="Pfam" id="PF10318">
    <property type="entry name" value="7TM_GPCR_Srh"/>
    <property type="match status" value="1"/>
</dbReference>
<dbReference type="CTD" id="184187"/>
<dbReference type="PIR" id="T20586">
    <property type="entry name" value="T20586"/>
</dbReference>
<dbReference type="HOGENOM" id="CLU_042960_0_0_1"/>
<dbReference type="InParanoid" id="Q9XXN9"/>
<evidence type="ECO:0000313" key="3">
    <source>
        <dbReference type="Proteomes" id="UP000001940"/>
    </source>
</evidence>
<keyword evidence="1" id="KW-0472">Membrane</keyword>
<dbReference type="FunCoup" id="Q9XXN9">
    <property type="interactions" value="80"/>
</dbReference>
<dbReference type="EMBL" id="BX284605">
    <property type="protein sequence ID" value="CAA16505.1"/>
    <property type="molecule type" value="Genomic_DNA"/>
</dbReference>
<feature type="transmembrane region" description="Helical" evidence="1">
    <location>
        <begin position="29"/>
        <end position="52"/>
    </location>
</feature>
<dbReference type="WormBase" id="F08E10.6">
    <property type="protein sequence ID" value="CE18576"/>
    <property type="gene ID" value="WBGene00005330"/>
    <property type="gene designation" value="srh-111"/>
</dbReference>
<organism evidence="2 3">
    <name type="scientific">Caenorhabditis elegans</name>
    <dbReference type="NCBI Taxonomy" id="6239"/>
    <lineage>
        <taxon>Eukaryota</taxon>
        <taxon>Metazoa</taxon>
        <taxon>Ecdysozoa</taxon>
        <taxon>Nematoda</taxon>
        <taxon>Chromadorea</taxon>
        <taxon>Rhabditida</taxon>
        <taxon>Rhabditina</taxon>
        <taxon>Rhabditomorpha</taxon>
        <taxon>Rhabditoidea</taxon>
        <taxon>Rhabditidae</taxon>
        <taxon>Peloderinae</taxon>
        <taxon>Caenorhabditis</taxon>
    </lineage>
</organism>
<dbReference type="GeneID" id="184187"/>
<dbReference type="InterPro" id="IPR019422">
    <property type="entry name" value="7TM_GPCR_serpentine_rcpt_Srh"/>
</dbReference>
<dbReference type="RefSeq" id="NP_507428.1">
    <property type="nucleotide sequence ID" value="NM_075027.1"/>
</dbReference>
<dbReference type="PhylomeDB" id="Q9XXN9"/>
<feature type="transmembrane region" description="Helical" evidence="1">
    <location>
        <begin position="108"/>
        <end position="130"/>
    </location>
</feature>
<keyword evidence="1" id="KW-0812">Transmembrane</keyword>
<proteinExistence type="predicted"/>
<dbReference type="eggNOG" id="ENOG502TFHX">
    <property type="taxonomic scope" value="Eukaryota"/>
</dbReference>
<dbReference type="AlphaFoldDB" id="Q9XXN9"/>
<dbReference type="OMA" id="NTIVMHR"/>
<dbReference type="PaxDb" id="6239-F08E10.6"/>
<evidence type="ECO:0000256" key="1">
    <source>
        <dbReference type="SAM" id="Phobius"/>
    </source>
</evidence>
<evidence type="ECO:0000313" key="4">
    <source>
        <dbReference type="WormBase" id="F08E10.6"/>
    </source>
</evidence>
<dbReference type="PANTHER" id="PTHR22941">
    <property type="entry name" value="SERPENTINE RECEPTOR"/>
    <property type="match status" value="1"/>
</dbReference>